<evidence type="ECO:0000256" key="5">
    <source>
        <dbReference type="SAM" id="MobiDB-lite"/>
    </source>
</evidence>
<feature type="transmembrane region" description="Helical" evidence="6">
    <location>
        <begin position="345"/>
        <end position="362"/>
    </location>
</feature>
<dbReference type="AlphaFoldDB" id="A0A395RL39"/>
<gene>
    <name evidence="8" type="ORF">FSPOR_10549</name>
</gene>
<comment type="caution">
    <text evidence="8">The sequence shown here is derived from an EMBL/GenBank/DDBJ whole genome shotgun (WGS) entry which is preliminary data.</text>
</comment>
<dbReference type="PANTHER" id="PTHR11863">
    <property type="entry name" value="STEROL DESATURASE"/>
    <property type="match status" value="1"/>
</dbReference>
<dbReference type="Gene3D" id="3.40.630.30">
    <property type="match status" value="1"/>
</dbReference>
<evidence type="ECO:0000259" key="7">
    <source>
        <dbReference type="PROSITE" id="PS51186"/>
    </source>
</evidence>
<dbReference type="GO" id="GO:0016491">
    <property type="term" value="F:oxidoreductase activity"/>
    <property type="evidence" value="ECO:0007669"/>
    <property type="project" value="InterPro"/>
</dbReference>
<dbReference type="Pfam" id="PF00583">
    <property type="entry name" value="Acetyltransf_1"/>
    <property type="match status" value="1"/>
</dbReference>
<feature type="region of interest" description="Disordered" evidence="5">
    <location>
        <begin position="79"/>
        <end position="98"/>
    </location>
</feature>
<organism evidence="8 9">
    <name type="scientific">Fusarium sporotrichioides</name>
    <dbReference type="NCBI Taxonomy" id="5514"/>
    <lineage>
        <taxon>Eukaryota</taxon>
        <taxon>Fungi</taxon>
        <taxon>Dikarya</taxon>
        <taxon>Ascomycota</taxon>
        <taxon>Pezizomycotina</taxon>
        <taxon>Sordariomycetes</taxon>
        <taxon>Hypocreomycetidae</taxon>
        <taxon>Hypocreales</taxon>
        <taxon>Nectriaceae</taxon>
        <taxon>Fusarium</taxon>
    </lineage>
</organism>
<feature type="transmembrane region" description="Helical" evidence="6">
    <location>
        <begin position="300"/>
        <end position="324"/>
    </location>
</feature>
<dbReference type="GO" id="GO:0008610">
    <property type="term" value="P:lipid biosynthetic process"/>
    <property type="evidence" value="ECO:0007669"/>
    <property type="project" value="InterPro"/>
</dbReference>
<feature type="domain" description="N-acetyltransferase" evidence="7">
    <location>
        <begin position="6"/>
        <end position="204"/>
    </location>
</feature>
<dbReference type="SUPFAM" id="SSF55729">
    <property type="entry name" value="Acyl-CoA N-acyltransferases (Nat)"/>
    <property type="match status" value="1"/>
</dbReference>
<evidence type="ECO:0000256" key="4">
    <source>
        <dbReference type="ARBA" id="ARBA00023136"/>
    </source>
</evidence>
<dbReference type="STRING" id="5514.A0A395RL39"/>
<evidence type="ECO:0000256" key="3">
    <source>
        <dbReference type="ARBA" id="ARBA00022989"/>
    </source>
</evidence>
<dbReference type="PROSITE" id="PS51186">
    <property type="entry name" value="GNAT"/>
    <property type="match status" value="1"/>
</dbReference>
<feature type="transmembrane region" description="Helical" evidence="6">
    <location>
        <begin position="382"/>
        <end position="402"/>
    </location>
</feature>
<evidence type="ECO:0000256" key="1">
    <source>
        <dbReference type="ARBA" id="ARBA00004370"/>
    </source>
</evidence>
<dbReference type="GO" id="GO:0005506">
    <property type="term" value="F:iron ion binding"/>
    <property type="evidence" value="ECO:0007669"/>
    <property type="project" value="InterPro"/>
</dbReference>
<keyword evidence="4 6" id="KW-0472">Membrane</keyword>
<dbReference type="GO" id="GO:0016020">
    <property type="term" value="C:membrane"/>
    <property type="evidence" value="ECO:0007669"/>
    <property type="project" value="UniProtKB-SubCell"/>
</dbReference>
<name>A0A395RL39_FUSSP</name>
<dbReference type="InterPro" id="IPR050307">
    <property type="entry name" value="Sterol_Desaturase_Related"/>
</dbReference>
<evidence type="ECO:0000313" key="8">
    <source>
        <dbReference type="EMBL" id="RGP60582.1"/>
    </source>
</evidence>
<comment type="subcellular location">
    <subcellularLocation>
        <location evidence="1">Membrane</location>
    </subcellularLocation>
</comment>
<reference evidence="8 9" key="1">
    <citation type="journal article" date="2018" name="PLoS Pathog.">
        <title>Evolution of structural diversity of trichothecenes, a family of toxins produced by plant pathogenic and entomopathogenic fungi.</title>
        <authorList>
            <person name="Proctor R.H."/>
            <person name="McCormick S.P."/>
            <person name="Kim H.S."/>
            <person name="Cardoza R.E."/>
            <person name="Stanley A.M."/>
            <person name="Lindo L."/>
            <person name="Kelly A."/>
            <person name="Brown D.W."/>
            <person name="Lee T."/>
            <person name="Vaughan M.M."/>
            <person name="Alexander N.J."/>
            <person name="Busman M."/>
            <person name="Gutierrez S."/>
        </authorList>
    </citation>
    <scope>NUCLEOTIDE SEQUENCE [LARGE SCALE GENOMIC DNA]</scope>
    <source>
        <strain evidence="8 9">NRRL 3299</strain>
    </source>
</reference>
<keyword evidence="2 6" id="KW-0812">Transmembrane</keyword>
<accession>A0A395RL39</accession>
<sequence length="554" mass="64124">MSSSIITVRPATLADSDAIATIHSEALSYYNEFYAAFFERHPRDLVPIATRIALQNPEVHFSVAEEAGETVGFVRYKDMTKKPEPNSNANDKPPQPQVWTIKDHMKDLWQWFDTRSEEMDASKEKALDGRDHFEVMHIMVHPDHQRKGIGGLLLKTVTEKADAVNVPTVITSSIEGHGLYKKHGFESLGTWEIDNEAWAHKIAEHEKSVGYKDGVINLEDKCKGMRESEDSMIRQPKILDPYVFDYGYAYLFPQQTQQLQYGNSTGFATSSPSKNFDDEYSLNFGSSLPRDDIYRQSASILMIAGFGAAFIYVISAAISYYFVFDRRLEHHPRFLKNQIKQEIQSSFFAIPIIDLLTLPFFLGEVRGHSLLYTNIDEYGWSWLAISTLLYMVFNDLGIYWIHRLEHHPSVYKYIHKPHHKWIVPTPWAAIAFHPVDGYVQSLPYHIFVYICPMQKHLYMFLFVCVQVWTILIHDGDMITGHWLEKFINSPAHHTLHHMYFTCNYGQYFTWADNYWDSHRAPMPELDPIHEAIRVMQEKGLADKDGNPIEKSKNE</sequence>
<keyword evidence="9" id="KW-1185">Reference proteome</keyword>
<dbReference type="CDD" id="cd04301">
    <property type="entry name" value="NAT_SF"/>
    <property type="match status" value="1"/>
</dbReference>
<evidence type="ECO:0000256" key="6">
    <source>
        <dbReference type="SAM" id="Phobius"/>
    </source>
</evidence>
<dbReference type="InterPro" id="IPR016181">
    <property type="entry name" value="Acyl_CoA_acyltransferase"/>
</dbReference>
<keyword evidence="3 6" id="KW-1133">Transmembrane helix</keyword>
<dbReference type="InterPro" id="IPR006694">
    <property type="entry name" value="Fatty_acid_hydroxylase"/>
</dbReference>
<dbReference type="InterPro" id="IPR000182">
    <property type="entry name" value="GNAT_dom"/>
</dbReference>
<proteinExistence type="predicted"/>
<dbReference type="Pfam" id="PF04116">
    <property type="entry name" value="FA_hydroxylase"/>
    <property type="match status" value="1"/>
</dbReference>
<dbReference type="GO" id="GO:0016747">
    <property type="term" value="F:acyltransferase activity, transferring groups other than amino-acyl groups"/>
    <property type="evidence" value="ECO:0007669"/>
    <property type="project" value="InterPro"/>
</dbReference>
<protein>
    <submittedName>
        <fullName evidence="8">Lathosterol oxidase</fullName>
    </submittedName>
</protein>
<dbReference type="EMBL" id="PXOF01000184">
    <property type="protein sequence ID" value="RGP60582.1"/>
    <property type="molecule type" value="Genomic_DNA"/>
</dbReference>
<dbReference type="Proteomes" id="UP000266152">
    <property type="component" value="Unassembled WGS sequence"/>
</dbReference>
<evidence type="ECO:0000313" key="9">
    <source>
        <dbReference type="Proteomes" id="UP000266152"/>
    </source>
</evidence>
<evidence type="ECO:0000256" key="2">
    <source>
        <dbReference type="ARBA" id="ARBA00022692"/>
    </source>
</evidence>